<dbReference type="Proteomes" id="UP000828048">
    <property type="component" value="Chromosome 5"/>
</dbReference>
<organism evidence="1 2">
    <name type="scientific">Vaccinium darrowii</name>
    <dbReference type="NCBI Taxonomy" id="229202"/>
    <lineage>
        <taxon>Eukaryota</taxon>
        <taxon>Viridiplantae</taxon>
        <taxon>Streptophyta</taxon>
        <taxon>Embryophyta</taxon>
        <taxon>Tracheophyta</taxon>
        <taxon>Spermatophyta</taxon>
        <taxon>Magnoliopsida</taxon>
        <taxon>eudicotyledons</taxon>
        <taxon>Gunneridae</taxon>
        <taxon>Pentapetalae</taxon>
        <taxon>asterids</taxon>
        <taxon>Ericales</taxon>
        <taxon>Ericaceae</taxon>
        <taxon>Vaccinioideae</taxon>
        <taxon>Vaccinieae</taxon>
        <taxon>Vaccinium</taxon>
    </lineage>
</organism>
<dbReference type="EMBL" id="CM037155">
    <property type="protein sequence ID" value="KAH7847464.1"/>
    <property type="molecule type" value="Genomic_DNA"/>
</dbReference>
<accession>A0ACB7Y1P6</accession>
<gene>
    <name evidence="1" type="ORF">Vadar_026355</name>
</gene>
<keyword evidence="2" id="KW-1185">Reference proteome</keyword>
<proteinExistence type="predicted"/>
<evidence type="ECO:0000313" key="1">
    <source>
        <dbReference type="EMBL" id="KAH7847464.1"/>
    </source>
</evidence>
<name>A0ACB7Y1P6_9ERIC</name>
<sequence length="355" mass="39384">MHLGDNSELRVVACIHDQENIPTMISLLEAINPSKRSPIATYALHLIELVGQSTPLLIPNKLSKRPSSKASSSKRIVNAFRIFEQSYYGVVTVHPFTSISTYATMHDEICTMALDKKASLIILPFHKRYTTTEVWEAYNKGVKIVNDNILVMAPCSIAIIVDRGLLHNSQPKIATWSSYRVAILFLGGADDREALAIGARMAGRTNINVTMVRLLENGSITGNNSTERKLDNEVVSGYRLSMAGNFRVKYVEEVAKDATGTVAVLKSMQNNYELIIVGRRHDKQSPLVFGLTGWDEESELGEVGYILASSDFRGNTSILVVQQHAIVWDAKDFTVDMSQEIEDEAEHLPIYRAAA</sequence>
<comment type="caution">
    <text evidence="1">The sequence shown here is derived from an EMBL/GenBank/DDBJ whole genome shotgun (WGS) entry which is preliminary data.</text>
</comment>
<reference evidence="1 2" key="1">
    <citation type="journal article" date="2021" name="Hortic Res">
        <title>High-quality reference genome and annotation aids understanding of berry development for evergreen blueberry (Vaccinium darrowii).</title>
        <authorList>
            <person name="Yu J."/>
            <person name="Hulse-Kemp A.M."/>
            <person name="Babiker E."/>
            <person name="Staton M."/>
        </authorList>
    </citation>
    <scope>NUCLEOTIDE SEQUENCE [LARGE SCALE GENOMIC DNA]</scope>
    <source>
        <strain evidence="2">cv. NJ 8807/NJ 8810</strain>
        <tissue evidence="1">Young leaf</tissue>
    </source>
</reference>
<protein>
    <submittedName>
        <fullName evidence="1">Uncharacterized protein</fullName>
    </submittedName>
</protein>
<evidence type="ECO:0000313" key="2">
    <source>
        <dbReference type="Proteomes" id="UP000828048"/>
    </source>
</evidence>